<evidence type="ECO:0000313" key="6">
    <source>
        <dbReference type="EMBL" id="UTI66318.1"/>
    </source>
</evidence>
<dbReference type="SMART" id="SM00448">
    <property type="entry name" value="REC"/>
    <property type="match status" value="1"/>
</dbReference>
<reference evidence="6 7" key="1">
    <citation type="submission" date="2022-06" db="EMBL/GenBank/DDBJ databases">
        <title>Paraconexibacter antarcticus.</title>
        <authorList>
            <person name="Kim C.S."/>
        </authorList>
    </citation>
    <scope>NUCLEOTIDE SEQUENCE [LARGE SCALE GENOMIC DNA]</scope>
    <source>
        <strain evidence="6 7">02-257</strain>
    </source>
</reference>
<dbReference type="RefSeq" id="WP_254572989.1">
    <property type="nucleotide sequence ID" value="NZ_CP098502.1"/>
</dbReference>
<dbReference type="PROSITE" id="PS50110">
    <property type="entry name" value="RESPONSE_REGULATORY"/>
    <property type="match status" value="1"/>
</dbReference>
<evidence type="ECO:0000259" key="4">
    <source>
        <dbReference type="PROSITE" id="PS50043"/>
    </source>
</evidence>
<keyword evidence="7" id="KW-1185">Reference proteome</keyword>
<name>A0ABY5DWC0_9ACTN</name>
<organism evidence="6 7">
    <name type="scientific">Paraconexibacter antarcticus</name>
    <dbReference type="NCBI Taxonomy" id="2949664"/>
    <lineage>
        <taxon>Bacteria</taxon>
        <taxon>Bacillati</taxon>
        <taxon>Actinomycetota</taxon>
        <taxon>Thermoleophilia</taxon>
        <taxon>Solirubrobacterales</taxon>
        <taxon>Paraconexibacteraceae</taxon>
        <taxon>Paraconexibacter</taxon>
    </lineage>
</organism>
<accession>A0ABY5DWC0</accession>
<dbReference type="SMART" id="SM00421">
    <property type="entry name" value="HTH_LUXR"/>
    <property type="match status" value="1"/>
</dbReference>
<evidence type="ECO:0000256" key="1">
    <source>
        <dbReference type="ARBA" id="ARBA00022553"/>
    </source>
</evidence>
<feature type="domain" description="Response regulatory" evidence="5">
    <location>
        <begin position="5"/>
        <end position="122"/>
    </location>
</feature>
<evidence type="ECO:0000256" key="3">
    <source>
        <dbReference type="PROSITE-ProRule" id="PRU00169"/>
    </source>
</evidence>
<evidence type="ECO:0000313" key="7">
    <source>
        <dbReference type="Proteomes" id="UP001056035"/>
    </source>
</evidence>
<dbReference type="CDD" id="cd17535">
    <property type="entry name" value="REC_NarL-like"/>
    <property type="match status" value="1"/>
</dbReference>
<dbReference type="PROSITE" id="PS00622">
    <property type="entry name" value="HTH_LUXR_1"/>
    <property type="match status" value="1"/>
</dbReference>
<dbReference type="PRINTS" id="PR00038">
    <property type="entry name" value="HTHLUXR"/>
</dbReference>
<dbReference type="InterPro" id="IPR000792">
    <property type="entry name" value="Tscrpt_reg_LuxR_C"/>
</dbReference>
<dbReference type="InterPro" id="IPR011006">
    <property type="entry name" value="CheY-like_superfamily"/>
</dbReference>
<dbReference type="Gene3D" id="3.40.50.2300">
    <property type="match status" value="1"/>
</dbReference>
<evidence type="ECO:0000259" key="5">
    <source>
        <dbReference type="PROSITE" id="PS50110"/>
    </source>
</evidence>
<keyword evidence="2" id="KW-0238">DNA-binding</keyword>
<dbReference type="InterPro" id="IPR016032">
    <property type="entry name" value="Sig_transdc_resp-reg_C-effctor"/>
</dbReference>
<dbReference type="Pfam" id="PF00196">
    <property type="entry name" value="GerE"/>
    <property type="match status" value="1"/>
</dbReference>
<feature type="modified residue" description="4-aspartylphosphate" evidence="3">
    <location>
        <position position="56"/>
    </location>
</feature>
<evidence type="ECO:0000256" key="2">
    <source>
        <dbReference type="ARBA" id="ARBA00023125"/>
    </source>
</evidence>
<dbReference type="EMBL" id="CP098502">
    <property type="protein sequence ID" value="UTI66318.1"/>
    <property type="molecule type" value="Genomic_DNA"/>
</dbReference>
<dbReference type="PANTHER" id="PTHR43214">
    <property type="entry name" value="TWO-COMPONENT RESPONSE REGULATOR"/>
    <property type="match status" value="1"/>
</dbReference>
<dbReference type="SUPFAM" id="SSF46894">
    <property type="entry name" value="C-terminal effector domain of the bipartite response regulators"/>
    <property type="match status" value="1"/>
</dbReference>
<proteinExistence type="predicted"/>
<dbReference type="SUPFAM" id="SSF52172">
    <property type="entry name" value="CheY-like"/>
    <property type="match status" value="1"/>
</dbReference>
<dbReference type="Proteomes" id="UP001056035">
    <property type="component" value="Chromosome"/>
</dbReference>
<dbReference type="CDD" id="cd06170">
    <property type="entry name" value="LuxR_C_like"/>
    <property type="match status" value="1"/>
</dbReference>
<dbReference type="PANTHER" id="PTHR43214:SF43">
    <property type="entry name" value="TWO-COMPONENT RESPONSE REGULATOR"/>
    <property type="match status" value="1"/>
</dbReference>
<dbReference type="PROSITE" id="PS50043">
    <property type="entry name" value="HTH_LUXR_2"/>
    <property type="match status" value="1"/>
</dbReference>
<dbReference type="InterPro" id="IPR001789">
    <property type="entry name" value="Sig_transdc_resp-reg_receiver"/>
</dbReference>
<dbReference type="Pfam" id="PF00072">
    <property type="entry name" value="Response_reg"/>
    <property type="match status" value="1"/>
</dbReference>
<protein>
    <submittedName>
        <fullName evidence="6">Response regulator transcription factor</fullName>
    </submittedName>
</protein>
<feature type="domain" description="HTH luxR-type" evidence="4">
    <location>
        <begin position="143"/>
        <end position="208"/>
    </location>
</feature>
<keyword evidence="1 3" id="KW-0597">Phosphoprotein</keyword>
<dbReference type="InterPro" id="IPR039420">
    <property type="entry name" value="WalR-like"/>
</dbReference>
<gene>
    <name evidence="6" type="ORF">NBH00_08940</name>
</gene>
<sequence length="213" mass="22834">MTPIRIVLADDHGVVRAGLRLLLDTDDEFEVVAEAADVDGALRAVLGYKPDVLVLDLNMPGTPTSLEAIPRVAERSPGTRTVILTMQEDPEYARHALRAGAVGYVLKEAADAELVEAVRRAAAGQTYLNPALGARLATTPEQAPGPPGDLSEREAEVLRLIALGHTNAEIGEQLFLSVRTVETHRAHIQQKLGRSSRAELVRYALDHGLLGGS</sequence>
<dbReference type="InterPro" id="IPR058245">
    <property type="entry name" value="NreC/VraR/RcsB-like_REC"/>
</dbReference>